<dbReference type="STRING" id="30019.A0A0M5J6D8"/>
<evidence type="ECO:0000256" key="10">
    <source>
        <dbReference type="RuleBase" id="RU351113"/>
    </source>
</evidence>
<dbReference type="GO" id="GO:0007165">
    <property type="term" value="P:signal transduction"/>
    <property type="evidence" value="ECO:0007669"/>
    <property type="project" value="UniProtKB-KW"/>
</dbReference>
<dbReference type="Proteomes" id="UP000494163">
    <property type="component" value="Chromosome X"/>
</dbReference>
<dbReference type="GO" id="GO:0005549">
    <property type="term" value="F:odorant binding"/>
    <property type="evidence" value="ECO:0007669"/>
    <property type="project" value="InterPro"/>
</dbReference>
<sequence>MDKTCFLRVQLVVFRLIGFDLCENTNINDRRSITLFLIGCMCAFNLPLYCNMHSNLSNVSIISDALSSFLAVVITALKYGMFVYYRKEFVGLINRIRYMLEQELAAQPAVAGIVEKENRSDQKLSRTYIWCFFSAVAFVAIKPMIIMVGTKLRTGSTTLVLPHSAKYPWNVQLIWLYVPTYAWNILASYGAVAMSLAMDTLFYALSYNLCALFGIAQHRMRHLAAQREAPQLELQAFVEVLQLQKDTLAMVKQLSVNMQPLLFMQFLITALQLCFVGFQLADLFPSPVCLYFIFFVGSLLIALYNYSKCGEHLKQSSAGFADALYDSNWVDFSLSTKRALVVAIMRAQQPSQIKGYVFEANMAVFLAVSAAGSTLCIRILI</sequence>
<dbReference type="OMA" id="MALCVDT"/>
<evidence type="ECO:0000256" key="4">
    <source>
        <dbReference type="ARBA" id="ARBA00022692"/>
    </source>
</evidence>
<feature type="transmembrane region" description="Helical" evidence="10">
    <location>
        <begin position="33"/>
        <end position="49"/>
    </location>
</feature>
<evidence type="ECO:0000313" key="12">
    <source>
        <dbReference type="Proteomes" id="UP000494163"/>
    </source>
</evidence>
<dbReference type="GO" id="GO:0004984">
    <property type="term" value="F:olfactory receptor activity"/>
    <property type="evidence" value="ECO:0007669"/>
    <property type="project" value="InterPro"/>
</dbReference>
<dbReference type="AlphaFoldDB" id="A0A0M5J6D8"/>
<evidence type="ECO:0000256" key="8">
    <source>
        <dbReference type="ARBA" id="ARBA00023170"/>
    </source>
</evidence>
<organism evidence="11 12">
    <name type="scientific">Drosophila busckii</name>
    <name type="common">Fruit fly</name>
    <dbReference type="NCBI Taxonomy" id="30019"/>
    <lineage>
        <taxon>Eukaryota</taxon>
        <taxon>Metazoa</taxon>
        <taxon>Ecdysozoa</taxon>
        <taxon>Arthropoda</taxon>
        <taxon>Hexapoda</taxon>
        <taxon>Insecta</taxon>
        <taxon>Pterygota</taxon>
        <taxon>Neoptera</taxon>
        <taxon>Endopterygota</taxon>
        <taxon>Diptera</taxon>
        <taxon>Brachycera</taxon>
        <taxon>Muscomorpha</taxon>
        <taxon>Ephydroidea</taxon>
        <taxon>Drosophilidae</taxon>
        <taxon>Drosophila</taxon>
    </lineage>
</organism>
<feature type="transmembrane region" description="Helical" evidence="10">
    <location>
        <begin position="262"/>
        <end position="281"/>
    </location>
</feature>
<dbReference type="InterPro" id="IPR004117">
    <property type="entry name" value="7tm6_olfct_rcpt"/>
</dbReference>
<keyword evidence="6 10" id="KW-1133">Transmembrane helix</keyword>
<gene>
    <name evidence="11" type="ORF">Dbus_chrXg1512</name>
</gene>
<protein>
    <recommendedName>
        <fullName evidence="10">Odorant receptor</fullName>
    </recommendedName>
</protein>
<keyword evidence="5 10" id="KW-0552">Olfaction</keyword>
<dbReference type="OrthoDB" id="6614360at2759"/>
<keyword evidence="3 10" id="KW-0716">Sensory transduction</keyword>
<comment type="subcellular location">
    <subcellularLocation>
        <location evidence="1 10">Cell membrane</location>
        <topology evidence="1 10">Multi-pass membrane protein</topology>
    </subcellularLocation>
</comment>
<dbReference type="PANTHER" id="PTHR21137:SF43">
    <property type="entry name" value="ODORANT RECEPTOR 47A-RELATED"/>
    <property type="match status" value="1"/>
</dbReference>
<feature type="transmembrane region" description="Helical" evidence="10">
    <location>
        <begin position="61"/>
        <end position="85"/>
    </location>
</feature>
<keyword evidence="7 10" id="KW-0472">Membrane</keyword>
<evidence type="ECO:0000256" key="9">
    <source>
        <dbReference type="ARBA" id="ARBA00023224"/>
    </source>
</evidence>
<keyword evidence="12" id="KW-1185">Reference proteome</keyword>
<keyword evidence="8 10" id="KW-0675">Receptor</keyword>
<feature type="transmembrane region" description="Helical" evidence="10">
    <location>
        <begin position="128"/>
        <end position="149"/>
    </location>
</feature>
<dbReference type="PANTHER" id="PTHR21137">
    <property type="entry name" value="ODORANT RECEPTOR"/>
    <property type="match status" value="1"/>
</dbReference>
<dbReference type="GO" id="GO:0005886">
    <property type="term" value="C:plasma membrane"/>
    <property type="evidence" value="ECO:0007669"/>
    <property type="project" value="UniProtKB-SubCell"/>
</dbReference>
<dbReference type="EMBL" id="CP012528">
    <property type="protein sequence ID" value="ALC49656.1"/>
    <property type="molecule type" value="Genomic_DNA"/>
</dbReference>
<comment type="caution">
    <text evidence="10">Lacks conserved residue(s) required for the propagation of feature annotation.</text>
</comment>
<evidence type="ECO:0000256" key="6">
    <source>
        <dbReference type="ARBA" id="ARBA00022989"/>
    </source>
</evidence>
<evidence type="ECO:0000256" key="7">
    <source>
        <dbReference type="ARBA" id="ARBA00023136"/>
    </source>
</evidence>
<name>A0A0M5J6D8_DROBS</name>
<evidence type="ECO:0000313" key="11">
    <source>
        <dbReference type="EMBL" id="ALC49656.1"/>
    </source>
</evidence>
<reference evidence="11 12" key="1">
    <citation type="submission" date="2015-08" db="EMBL/GenBank/DDBJ databases">
        <title>Ancestral chromatin configuration constrains chromatin evolution on differentiating sex chromosomes in Drosophila.</title>
        <authorList>
            <person name="Zhou Q."/>
            <person name="Bachtrog D."/>
        </authorList>
    </citation>
    <scope>NUCLEOTIDE SEQUENCE [LARGE SCALE GENOMIC DNA]</scope>
    <source>
        <tissue evidence="11">Whole larvae</tissue>
    </source>
</reference>
<evidence type="ECO:0000256" key="5">
    <source>
        <dbReference type="ARBA" id="ARBA00022725"/>
    </source>
</evidence>
<dbReference type="Pfam" id="PF02949">
    <property type="entry name" value="7tm_6"/>
    <property type="match status" value="1"/>
</dbReference>
<keyword evidence="2" id="KW-1003">Cell membrane</keyword>
<evidence type="ECO:0000256" key="2">
    <source>
        <dbReference type="ARBA" id="ARBA00022475"/>
    </source>
</evidence>
<feature type="transmembrane region" description="Helical" evidence="10">
    <location>
        <begin position="288"/>
        <end position="306"/>
    </location>
</feature>
<accession>A0A0M5J6D8</accession>
<proteinExistence type="inferred from homology"/>
<feature type="transmembrane region" description="Helical" evidence="10">
    <location>
        <begin position="360"/>
        <end position="380"/>
    </location>
</feature>
<keyword evidence="9 10" id="KW-0807">Transducer</keyword>
<keyword evidence="4 10" id="KW-0812">Transmembrane</keyword>
<evidence type="ECO:0000256" key="1">
    <source>
        <dbReference type="ARBA" id="ARBA00004651"/>
    </source>
</evidence>
<comment type="similarity">
    <text evidence="10">Belongs to the insect chemoreceptor superfamily. Heteromeric odorant receptor channel (TC 1.A.69) family.</text>
</comment>
<evidence type="ECO:0000256" key="3">
    <source>
        <dbReference type="ARBA" id="ARBA00022606"/>
    </source>
</evidence>